<organism evidence="2 3">
    <name type="scientific">Gigaspora rosea</name>
    <dbReference type="NCBI Taxonomy" id="44941"/>
    <lineage>
        <taxon>Eukaryota</taxon>
        <taxon>Fungi</taxon>
        <taxon>Fungi incertae sedis</taxon>
        <taxon>Mucoromycota</taxon>
        <taxon>Glomeromycotina</taxon>
        <taxon>Glomeromycetes</taxon>
        <taxon>Diversisporales</taxon>
        <taxon>Gigasporaceae</taxon>
        <taxon>Gigaspora</taxon>
    </lineage>
</organism>
<name>A0A397VTT4_9GLOM</name>
<dbReference type="Pfam" id="PF07534">
    <property type="entry name" value="TLD"/>
    <property type="match status" value="1"/>
</dbReference>
<accession>A0A397VTT4</accession>
<gene>
    <name evidence="2" type="ORF">C2G38_2031101</name>
</gene>
<comment type="caution">
    <text evidence="2">The sequence shown here is derived from an EMBL/GenBank/DDBJ whole genome shotgun (WGS) entry which is preliminary data.</text>
</comment>
<evidence type="ECO:0000313" key="3">
    <source>
        <dbReference type="Proteomes" id="UP000266673"/>
    </source>
</evidence>
<dbReference type="Gene3D" id="1.25.40.420">
    <property type="match status" value="1"/>
</dbReference>
<reference evidence="2 3" key="1">
    <citation type="submission" date="2018-06" db="EMBL/GenBank/DDBJ databases">
        <title>Comparative genomics reveals the genomic features of Rhizophagus irregularis, R. cerebriforme, R. diaphanum and Gigaspora rosea, and their symbiotic lifestyle signature.</title>
        <authorList>
            <person name="Morin E."/>
            <person name="San Clemente H."/>
            <person name="Chen E.C.H."/>
            <person name="De La Providencia I."/>
            <person name="Hainaut M."/>
            <person name="Kuo A."/>
            <person name="Kohler A."/>
            <person name="Murat C."/>
            <person name="Tang N."/>
            <person name="Roy S."/>
            <person name="Loubradou J."/>
            <person name="Henrissat B."/>
            <person name="Grigoriev I.V."/>
            <person name="Corradi N."/>
            <person name="Roux C."/>
            <person name="Martin F.M."/>
        </authorList>
    </citation>
    <scope>NUCLEOTIDE SEQUENCE [LARGE SCALE GENOMIC DNA]</scope>
    <source>
        <strain evidence="2 3">DAOM 194757</strain>
    </source>
</reference>
<dbReference type="OrthoDB" id="299389at2759"/>
<dbReference type="PROSITE" id="PS51886">
    <property type="entry name" value="TLDC"/>
    <property type="match status" value="1"/>
</dbReference>
<dbReference type="InterPro" id="IPR006571">
    <property type="entry name" value="TLDc_dom"/>
</dbReference>
<sequence>MHNNKCSVTYKDFTSIKENALVSIIKRDDLQLSEVKVWKYVIEWGIAQNSDLPSDLKNWTNENFLTLKNTLKNCLLHIRYFQMSAEDIIDNVRPYQQILEKDLWDDISIKLMLPNRQVASIILPPRTISSPKLPTRITESFSLIINEAHAAEIASWFNRNDNTYSITNNPYEFKLILRGTRDGFTADSFWKLCDKQTHLVIVIKVKDTDEILGGYNPIGWVRPSEDILDYKYCKDSFIFSLKNGTIQNSILSRVIDPEHAILCLRNCGPYFGNGYDIAMFNDFNLKNKCWSCQKSYEKRIRDASMYNSVNLSYFSVEDYEIFQISKKKF</sequence>
<dbReference type="Proteomes" id="UP000266673">
    <property type="component" value="Unassembled WGS sequence"/>
</dbReference>
<feature type="domain" description="TLDc" evidence="1">
    <location>
        <begin position="143"/>
        <end position="325"/>
    </location>
</feature>
<proteinExistence type="predicted"/>
<evidence type="ECO:0000313" key="2">
    <source>
        <dbReference type="EMBL" id="RIB25348.1"/>
    </source>
</evidence>
<evidence type="ECO:0000259" key="1">
    <source>
        <dbReference type="PROSITE" id="PS51886"/>
    </source>
</evidence>
<dbReference type="EMBL" id="QKWP01000177">
    <property type="protein sequence ID" value="RIB25348.1"/>
    <property type="molecule type" value="Genomic_DNA"/>
</dbReference>
<dbReference type="AlphaFoldDB" id="A0A397VTT4"/>
<protein>
    <recommendedName>
        <fullName evidence="1">TLDc domain-containing protein</fullName>
    </recommendedName>
</protein>
<keyword evidence="3" id="KW-1185">Reference proteome</keyword>